<keyword evidence="2" id="KW-0805">Transcription regulation</keyword>
<dbReference type="PROSITE" id="PS01081">
    <property type="entry name" value="HTH_TETR_1"/>
    <property type="match status" value="1"/>
</dbReference>
<dbReference type="EMBL" id="JACHJL010000003">
    <property type="protein sequence ID" value="MBB5934825.1"/>
    <property type="molecule type" value="Genomic_DNA"/>
</dbReference>
<feature type="DNA-binding region" description="H-T-H motif" evidence="5">
    <location>
        <begin position="28"/>
        <end position="47"/>
    </location>
</feature>
<dbReference type="PANTHER" id="PTHR30055">
    <property type="entry name" value="HTH-TYPE TRANSCRIPTIONAL REGULATOR RUTR"/>
    <property type="match status" value="1"/>
</dbReference>
<dbReference type="PANTHER" id="PTHR30055:SF151">
    <property type="entry name" value="TRANSCRIPTIONAL REGULATORY PROTEIN"/>
    <property type="match status" value="1"/>
</dbReference>
<dbReference type="InterPro" id="IPR009057">
    <property type="entry name" value="Homeodomain-like_sf"/>
</dbReference>
<dbReference type="PRINTS" id="PR00455">
    <property type="entry name" value="HTHTETR"/>
</dbReference>
<reference evidence="7 8" key="1">
    <citation type="submission" date="2020-08" db="EMBL/GenBank/DDBJ databases">
        <title>Genomic Encyclopedia of Type Strains, Phase III (KMG-III): the genomes of soil and plant-associated and newly described type strains.</title>
        <authorList>
            <person name="Whitman W."/>
        </authorList>
    </citation>
    <scope>NUCLEOTIDE SEQUENCE [LARGE SCALE GENOMIC DNA]</scope>
    <source>
        <strain evidence="7 8">CECT 8305</strain>
    </source>
</reference>
<dbReference type="Proteomes" id="UP000588098">
    <property type="component" value="Unassembled WGS sequence"/>
</dbReference>
<evidence type="ECO:0000256" key="1">
    <source>
        <dbReference type="ARBA" id="ARBA00022491"/>
    </source>
</evidence>
<dbReference type="InterPro" id="IPR050109">
    <property type="entry name" value="HTH-type_TetR-like_transc_reg"/>
</dbReference>
<dbReference type="InterPro" id="IPR023772">
    <property type="entry name" value="DNA-bd_HTH_TetR-type_CS"/>
</dbReference>
<dbReference type="InterPro" id="IPR004111">
    <property type="entry name" value="Repressor_TetR_C"/>
</dbReference>
<evidence type="ECO:0000259" key="6">
    <source>
        <dbReference type="PROSITE" id="PS50977"/>
    </source>
</evidence>
<evidence type="ECO:0000256" key="5">
    <source>
        <dbReference type="PROSITE-ProRule" id="PRU00335"/>
    </source>
</evidence>
<sequence>MATTRLDRGQVVDTALRLLNEVGLEGLTLRRIAKELNVQAPALYWHFTNKQELLDEMATTIYRRMNDGEQRVADTWQQQLTDTCRLLRRTLLGLRDGAKVFSGTHFTDAGHAQTLEAQLRVFVDAGHPAGVAARAIFIAFTFTLGFVIEEQTVQPMPGERMPGYDVAKRAEFIGSEFPLAIEVGPDLFHDYGDRFEEGLRAIVAGVEATLLVRPEHRPPRDATESRHTPAS</sequence>
<name>A0A7W9Q769_9ACTN</name>
<dbReference type="SUPFAM" id="SSF48498">
    <property type="entry name" value="Tetracyclin repressor-like, C-terminal domain"/>
    <property type="match status" value="1"/>
</dbReference>
<keyword evidence="4" id="KW-0804">Transcription</keyword>
<accession>A0A7W9Q769</accession>
<dbReference type="InterPro" id="IPR003012">
    <property type="entry name" value="Tet_transcr_reg_TetR"/>
</dbReference>
<organism evidence="7 8">
    <name type="scientific">Streptomyces zagrosensis</name>
    <dbReference type="NCBI Taxonomy" id="1042984"/>
    <lineage>
        <taxon>Bacteria</taxon>
        <taxon>Bacillati</taxon>
        <taxon>Actinomycetota</taxon>
        <taxon>Actinomycetes</taxon>
        <taxon>Kitasatosporales</taxon>
        <taxon>Streptomycetaceae</taxon>
        <taxon>Streptomyces</taxon>
    </lineage>
</organism>
<dbReference type="Pfam" id="PF02909">
    <property type="entry name" value="TetR_C_1"/>
    <property type="match status" value="1"/>
</dbReference>
<keyword evidence="3 5" id="KW-0238">DNA-binding</keyword>
<dbReference type="GO" id="GO:0046677">
    <property type="term" value="P:response to antibiotic"/>
    <property type="evidence" value="ECO:0007669"/>
    <property type="project" value="InterPro"/>
</dbReference>
<dbReference type="GO" id="GO:0003700">
    <property type="term" value="F:DNA-binding transcription factor activity"/>
    <property type="evidence" value="ECO:0007669"/>
    <property type="project" value="TreeGrafter"/>
</dbReference>
<keyword evidence="1" id="KW-0678">Repressor</keyword>
<dbReference type="GO" id="GO:0045892">
    <property type="term" value="P:negative regulation of DNA-templated transcription"/>
    <property type="evidence" value="ECO:0007669"/>
    <property type="project" value="InterPro"/>
</dbReference>
<evidence type="ECO:0000256" key="2">
    <source>
        <dbReference type="ARBA" id="ARBA00023015"/>
    </source>
</evidence>
<feature type="domain" description="HTH tetR-type" evidence="6">
    <location>
        <begin position="5"/>
        <end position="65"/>
    </location>
</feature>
<evidence type="ECO:0000313" key="8">
    <source>
        <dbReference type="Proteomes" id="UP000588098"/>
    </source>
</evidence>
<dbReference type="InterPro" id="IPR001647">
    <property type="entry name" value="HTH_TetR"/>
</dbReference>
<dbReference type="Gene3D" id="1.10.357.10">
    <property type="entry name" value="Tetracycline Repressor, domain 2"/>
    <property type="match status" value="1"/>
</dbReference>
<dbReference type="PROSITE" id="PS50977">
    <property type="entry name" value="HTH_TETR_2"/>
    <property type="match status" value="1"/>
</dbReference>
<dbReference type="Pfam" id="PF00440">
    <property type="entry name" value="TetR_N"/>
    <property type="match status" value="1"/>
</dbReference>
<dbReference type="RefSeq" id="WP_184570576.1">
    <property type="nucleotide sequence ID" value="NZ_JACHJL010000003.1"/>
</dbReference>
<keyword evidence="8" id="KW-1185">Reference proteome</keyword>
<evidence type="ECO:0000256" key="3">
    <source>
        <dbReference type="ARBA" id="ARBA00023125"/>
    </source>
</evidence>
<protein>
    <submittedName>
        <fullName evidence="7">AcrR family transcriptional regulator</fullName>
    </submittedName>
</protein>
<evidence type="ECO:0000313" key="7">
    <source>
        <dbReference type="EMBL" id="MBB5934825.1"/>
    </source>
</evidence>
<dbReference type="AlphaFoldDB" id="A0A7W9Q769"/>
<gene>
    <name evidence="7" type="ORF">FHS42_001872</name>
</gene>
<dbReference type="InterPro" id="IPR036271">
    <property type="entry name" value="Tet_transcr_reg_TetR-rel_C_sf"/>
</dbReference>
<dbReference type="PRINTS" id="PR00400">
    <property type="entry name" value="TETREPRESSOR"/>
</dbReference>
<dbReference type="GO" id="GO:0000976">
    <property type="term" value="F:transcription cis-regulatory region binding"/>
    <property type="evidence" value="ECO:0007669"/>
    <property type="project" value="TreeGrafter"/>
</dbReference>
<evidence type="ECO:0000256" key="4">
    <source>
        <dbReference type="ARBA" id="ARBA00023163"/>
    </source>
</evidence>
<dbReference type="Gene3D" id="1.10.10.60">
    <property type="entry name" value="Homeodomain-like"/>
    <property type="match status" value="1"/>
</dbReference>
<dbReference type="SUPFAM" id="SSF46689">
    <property type="entry name" value="Homeodomain-like"/>
    <property type="match status" value="1"/>
</dbReference>
<comment type="caution">
    <text evidence="7">The sequence shown here is derived from an EMBL/GenBank/DDBJ whole genome shotgun (WGS) entry which is preliminary data.</text>
</comment>
<proteinExistence type="predicted"/>